<name>A0A822MXR4_9VIBR</name>
<reference evidence="2" key="1">
    <citation type="submission" date="2014-06" db="EMBL/GenBank/DDBJ databases">
        <authorList>
            <person name="Le Roux Frederique"/>
        </authorList>
    </citation>
    <scope>NUCLEOTIDE SEQUENCE [LARGE SCALE GENOMIC DNA]</scope>
    <source>
        <strain evidence="2">J5-5</strain>
    </source>
</reference>
<dbReference type="AlphaFoldDB" id="A0A822MXR4"/>
<gene>
    <name evidence="1" type="ORF">VCR5J5_610001</name>
</gene>
<evidence type="ECO:0000313" key="2">
    <source>
        <dbReference type="Proteomes" id="UP000049495"/>
    </source>
</evidence>
<protein>
    <submittedName>
        <fullName evidence="1">Uncharacterized protein</fullName>
    </submittedName>
</protein>
<proteinExistence type="predicted"/>
<dbReference type="Proteomes" id="UP000049495">
    <property type="component" value="Unassembled WGS sequence"/>
</dbReference>
<dbReference type="EMBL" id="CCJV01000124">
    <property type="protein sequence ID" value="CDT52251.1"/>
    <property type="molecule type" value="Genomic_DNA"/>
</dbReference>
<comment type="caution">
    <text evidence="1">The sequence shown here is derived from an EMBL/GenBank/DDBJ whole genome shotgun (WGS) entry which is preliminary data.</text>
</comment>
<organism evidence="1 2">
    <name type="scientific">Vibrio crassostreae</name>
    <dbReference type="NCBI Taxonomy" id="246167"/>
    <lineage>
        <taxon>Bacteria</taxon>
        <taxon>Pseudomonadati</taxon>
        <taxon>Pseudomonadota</taxon>
        <taxon>Gammaproteobacteria</taxon>
        <taxon>Vibrionales</taxon>
        <taxon>Vibrionaceae</taxon>
        <taxon>Vibrio</taxon>
    </lineage>
</organism>
<sequence>MFSLRAWIIDEKRPYWKGLGCRFDHTVFTLTPSYSYTGALSPPKYRLEIKGF</sequence>
<evidence type="ECO:0000313" key="1">
    <source>
        <dbReference type="EMBL" id="CDT52251.1"/>
    </source>
</evidence>
<accession>A0A822MXR4</accession>